<dbReference type="SUPFAM" id="SSF51445">
    <property type="entry name" value="(Trans)glycosidases"/>
    <property type="match status" value="1"/>
</dbReference>
<dbReference type="InterPro" id="IPR002252">
    <property type="entry name" value="Glyco_hydro_36"/>
</dbReference>
<dbReference type="InterPro" id="IPR017853">
    <property type="entry name" value="GH"/>
</dbReference>
<dbReference type="Gene3D" id="3.20.20.70">
    <property type="entry name" value="Aldolase class I"/>
    <property type="match status" value="1"/>
</dbReference>
<dbReference type="Pfam" id="PF02065">
    <property type="entry name" value="Melibiase"/>
    <property type="match status" value="1"/>
</dbReference>
<dbReference type="PRINTS" id="PR00743">
    <property type="entry name" value="GLHYDRLASE36"/>
</dbReference>
<dbReference type="GO" id="GO:0004557">
    <property type="term" value="F:alpha-galactosidase activity"/>
    <property type="evidence" value="ECO:0007669"/>
    <property type="project" value="InterPro"/>
</dbReference>
<dbReference type="InterPro" id="IPR013785">
    <property type="entry name" value="Aldolase_TIM"/>
</dbReference>
<dbReference type="CDD" id="cd14791">
    <property type="entry name" value="GH36"/>
    <property type="match status" value="1"/>
</dbReference>
<evidence type="ECO:0000313" key="1">
    <source>
        <dbReference type="EMBL" id="HIT84592.1"/>
    </source>
</evidence>
<protein>
    <submittedName>
        <fullName evidence="1">Alpha-galactosidase</fullName>
    </submittedName>
</protein>
<accession>A0A9D1H117</accession>
<dbReference type="Gene3D" id="2.70.98.60">
    <property type="entry name" value="alpha-galactosidase from lactobacil brevis"/>
    <property type="match status" value="1"/>
</dbReference>
<reference evidence="1" key="2">
    <citation type="journal article" date="2021" name="PeerJ">
        <title>Extensive microbial diversity within the chicken gut microbiome revealed by metagenomics and culture.</title>
        <authorList>
            <person name="Gilroy R."/>
            <person name="Ravi A."/>
            <person name="Getino M."/>
            <person name="Pursley I."/>
            <person name="Horton D.L."/>
            <person name="Alikhan N.F."/>
            <person name="Baker D."/>
            <person name="Gharbi K."/>
            <person name="Hall N."/>
            <person name="Watson M."/>
            <person name="Adriaenssens E.M."/>
            <person name="Foster-Nyarko E."/>
            <person name="Jarju S."/>
            <person name="Secka A."/>
            <person name="Antonio M."/>
            <person name="Oren A."/>
            <person name="Chaudhuri R.R."/>
            <person name="La Ragione R."/>
            <person name="Hildebrand F."/>
            <person name="Pallen M.J."/>
        </authorList>
    </citation>
    <scope>NUCLEOTIDE SEQUENCE</scope>
    <source>
        <strain evidence="1">CHK181-108</strain>
    </source>
</reference>
<dbReference type="InterPro" id="IPR038417">
    <property type="entry name" value="Alpga-gal_N_sf"/>
</dbReference>
<gene>
    <name evidence="1" type="ORF">IAA60_01670</name>
</gene>
<reference evidence="1" key="1">
    <citation type="submission" date="2020-10" db="EMBL/GenBank/DDBJ databases">
        <authorList>
            <person name="Gilroy R."/>
        </authorList>
    </citation>
    <scope>NUCLEOTIDE SEQUENCE</scope>
    <source>
        <strain evidence="1">CHK181-108</strain>
    </source>
</reference>
<sequence length="633" mass="70967">MSEALKEKPRFTVKAEGDFTNWALASFPGIGNGNEKISAEHKHTKENGVEVERTYVRNISNGDVVLVHVGSALISDIGEYDNGRYAIYICKCGWQGEMQWQEYTCRGLGIYDASNHLNTSAAKISFNGSQTTSEYYPMIMIKDNKKGVTHFFETEPLSGWYFEIGISEGSLYVEANSAFICNDGWQKILKPGDEYISGETISGCVSGGLSDAVRLLNDFKRERWSKRAVSPMVIFNDYMNCLWANPDYAKLLPLIDAAADAGCEVFCIDDGWYESGRAGDHLGDWTPCDSRFEPLGFKGITDCIKRRNMIPGVWLEMESCSSESDVYKELNDCLLTRNGVIVGGSRAFLDFRKEKVREYTMRAVERLYELGVRYIKNDYNHNLTVGCDGGDSLSEGYARHRAAFLSFIDELREKFPELIIESCSSGAMRADFYFLRHTDLQSVSDQEYYYNNPSIIAGALSCIPPERCGFWSYPYPLKYEDREKDIDGIIINGSCEETVFNMINSMLGVMVLSGHIDKCDSKNAALIAEAVSVYKKYRADLSSSSPVYITKPLKIGESGAMAAGLKTDGGTLMAVWKINSGEMLVTLDIDKDLGKNVKLIYPLSLSTDFRFKDGTLDIVMKDYNCARLFWISD</sequence>
<dbReference type="Proteomes" id="UP000824165">
    <property type="component" value="Unassembled WGS sequence"/>
</dbReference>
<name>A0A9D1H117_9FIRM</name>
<organism evidence="1 2">
    <name type="scientific">Candidatus Ornithomonoglobus intestinigallinarum</name>
    <dbReference type="NCBI Taxonomy" id="2840894"/>
    <lineage>
        <taxon>Bacteria</taxon>
        <taxon>Bacillati</taxon>
        <taxon>Bacillota</taxon>
        <taxon>Clostridia</taxon>
        <taxon>Candidatus Ornithomonoglobus</taxon>
    </lineage>
</organism>
<comment type="caution">
    <text evidence="1">The sequence shown here is derived from an EMBL/GenBank/DDBJ whole genome shotgun (WGS) entry which is preliminary data.</text>
</comment>
<proteinExistence type="predicted"/>
<dbReference type="EMBL" id="DVLU01000014">
    <property type="protein sequence ID" value="HIT84592.1"/>
    <property type="molecule type" value="Genomic_DNA"/>
</dbReference>
<evidence type="ECO:0000313" key="2">
    <source>
        <dbReference type="Proteomes" id="UP000824165"/>
    </source>
</evidence>
<dbReference type="AlphaFoldDB" id="A0A9D1H117"/>
<dbReference type="GO" id="GO:0016052">
    <property type="term" value="P:carbohydrate catabolic process"/>
    <property type="evidence" value="ECO:0007669"/>
    <property type="project" value="InterPro"/>
</dbReference>